<dbReference type="CDD" id="cd17355">
    <property type="entry name" value="MFS_YcxA_like"/>
    <property type="match status" value="1"/>
</dbReference>
<dbReference type="PANTHER" id="PTHR11360:SF284">
    <property type="entry name" value="EG:103B4.3 PROTEIN-RELATED"/>
    <property type="match status" value="1"/>
</dbReference>
<name>A0A1W0D3J3_9NEIS</name>
<feature type="transmembrane region" description="Helical" evidence="4">
    <location>
        <begin position="97"/>
        <end position="122"/>
    </location>
</feature>
<feature type="transmembrane region" description="Helical" evidence="4">
    <location>
        <begin position="217"/>
        <end position="238"/>
    </location>
</feature>
<dbReference type="InterPro" id="IPR050327">
    <property type="entry name" value="Proton-linked_MCT"/>
</dbReference>
<evidence type="ECO:0000256" key="1">
    <source>
        <dbReference type="ARBA" id="ARBA00022692"/>
    </source>
</evidence>
<feature type="transmembrane region" description="Helical" evidence="4">
    <location>
        <begin position="74"/>
        <end position="91"/>
    </location>
</feature>
<keyword evidence="3 4" id="KW-0472">Membrane</keyword>
<dbReference type="RefSeq" id="WP_043631603.1">
    <property type="nucleotide sequence ID" value="NZ_MUKV01000007.1"/>
</dbReference>
<feature type="transmembrane region" description="Helical" evidence="4">
    <location>
        <begin position="134"/>
        <end position="150"/>
    </location>
</feature>
<keyword evidence="2 4" id="KW-1133">Transmembrane helix</keyword>
<feature type="transmembrane region" description="Helical" evidence="4">
    <location>
        <begin position="250"/>
        <end position="268"/>
    </location>
</feature>
<evidence type="ECO:0000313" key="6">
    <source>
        <dbReference type="EMBL" id="OQS41605.1"/>
    </source>
</evidence>
<dbReference type="Proteomes" id="UP000192721">
    <property type="component" value="Unassembled WGS sequence"/>
</dbReference>
<evidence type="ECO:0000256" key="2">
    <source>
        <dbReference type="ARBA" id="ARBA00022989"/>
    </source>
</evidence>
<dbReference type="EMBL" id="MUKV01000007">
    <property type="protein sequence ID" value="OQS41605.1"/>
    <property type="molecule type" value="Genomic_DNA"/>
</dbReference>
<feature type="transmembrane region" description="Helical" evidence="4">
    <location>
        <begin position="43"/>
        <end position="62"/>
    </location>
</feature>
<feature type="domain" description="Major facilitator superfamily (MFS) profile" evidence="5">
    <location>
        <begin position="5"/>
        <end position="394"/>
    </location>
</feature>
<comment type="caution">
    <text evidence="6">The sequence shown here is derived from an EMBL/GenBank/DDBJ whole genome shotgun (WGS) entry which is preliminary data.</text>
</comment>
<dbReference type="SUPFAM" id="SSF103473">
    <property type="entry name" value="MFS general substrate transporter"/>
    <property type="match status" value="1"/>
</dbReference>
<dbReference type="Gene3D" id="1.20.1250.20">
    <property type="entry name" value="MFS general substrate transporter like domains"/>
    <property type="match status" value="1"/>
</dbReference>
<evidence type="ECO:0000256" key="4">
    <source>
        <dbReference type="SAM" id="Phobius"/>
    </source>
</evidence>
<proteinExistence type="predicted"/>
<dbReference type="AlphaFoldDB" id="A0A1W0D3J3"/>
<sequence length="402" mass="42109">MNDSIKRLLLTGGLIVSLAMGIRHGFGFFMPPMTQAFGWSREAFAFALGLQNLVWGLAQPFAGALADRHGSGKVLLGGALLYVAGLALMTVSGTPLLFSLSAGVLLGLALSCVTYSVIFGVVARSVSPAYRSRAMGIVAAAGSFGQFAMIPVEQGLIDGLGWLPALLILAGCAALMLPLSGWLAREDRPAQTAAAQHLLRGMADTFAAAWAERGFRLLMAGYFVCGFQVVFIGVHLPAYLRDHGLGGGTASLALALIGLFNIFGTMAFGELGSRWSKPSLLSFIYLMRSVVIAVFLLLPLSGVSVAVFAATMGFLWLSTVPLTNGVIAGMFGVRHLGLLSGAVFFSHQVGSFLGVWLGGALYDLLGNYDLVWMLAIALGLLAAAANLPVRETPSTGFAKEDA</sequence>
<dbReference type="InterPro" id="IPR036259">
    <property type="entry name" value="MFS_trans_sf"/>
</dbReference>
<feature type="transmembrane region" description="Helical" evidence="4">
    <location>
        <begin position="280"/>
        <end position="300"/>
    </location>
</feature>
<dbReference type="InterPro" id="IPR011701">
    <property type="entry name" value="MFS"/>
</dbReference>
<gene>
    <name evidence="6" type="ORF">B0T45_07675</name>
</gene>
<accession>A0A1W0D3J3</accession>
<dbReference type="PANTHER" id="PTHR11360">
    <property type="entry name" value="MONOCARBOXYLATE TRANSPORTER"/>
    <property type="match status" value="1"/>
</dbReference>
<organism evidence="6 7">
    <name type="scientific">Chromobacterium haemolyticum</name>
    <dbReference type="NCBI Taxonomy" id="394935"/>
    <lineage>
        <taxon>Bacteria</taxon>
        <taxon>Pseudomonadati</taxon>
        <taxon>Pseudomonadota</taxon>
        <taxon>Betaproteobacteria</taxon>
        <taxon>Neisseriales</taxon>
        <taxon>Chromobacteriaceae</taxon>
        <taxon>Chromobacterium</taxon>
    </lineage>
</organism>
<dbReference type="Pfam" id="PF07690">
    <property type="entry name" value="MFS_1"/>
    <property type="match status" value="1"/>
</dbReference>
<feature type="transmembrane region" description="Helical" evidence="4">
    <location>
        <begin position="338"/>
        <end position="358"/>
    </location>
</feature>
<dbReference type="InterPro" id="IPR020846">
    <property type="entry name" value="MFS_dom"/>
</dbReference>
<evidence type="ECO:0000256" key="3">
    <source>
        <dbReference type="ARBA" id="ARBA00023136"/>
    </source>
</evidence>
<feature type="transmembrane region" description="Helical" evidence="4">
    <location>
        <begin position="306"/>
        <end position="331"/>
    </location>
</feature>
<feature type="transmembrane region" description="Helical" evidence="4">
    <location>
        <begin position="162"/>
        <end position="184"/>
    </location>
</feature>
<feature type="transmembrane region" description="Helical" evidence="4">
    <location>
        <begin position="370"/>
        <end position="389"/>
    </location>
</feature>
<dbReference type="PROSITE" id="PS50850">
    <property type="entry name" value="MFS"/>
    <property type="match status" value="1"/>
</dbReference>
<keyword evidence="1 4" id="KW-0812">Transmembrane</keyword>
<evidence type="ECO:0000313" key="7">
    <source>
        <dbReference type="Proteomes" id="UP000192721"/>
    </source>
</evidence>
<reference evidence="6 7" key="1">
    <citation type="submission" date="2017-02" db="EMBL/GenBank/DDBJ databases">
        <title>Chromobacterium haemolyticum H5244.</title>
        <authorList>
            <person name="Gulvik C.A."/>
        </authorList>
    </citation>
    <scope>NUCLEOTIDE SEQUENCE [LARGE SCALE GENOMIC DNA]</scope>
    <source>
        <strain evidence="6 7">H5244</strain>
    </source>
</reference>
<protein>
    <submittedName>
        <fullName evidence="6">MFS transporter</fullName>
    </submittedName>
</protein>
<dbReference type="GO" id="GO:0022857">
    <property type="term" value="F:transmembrane transporter activity"/>
    <property type="evidence" value="ECO:0007669"/>
    <property type="project" value="InterPro"/>
</dbReference>
<evidence type="ECO:0000259" key="5">
    <source>
        <dbReference type="PROSITE" id="PS50850"/>
    </source>
</evidence>